<proteinExistence type="predicted"/>
<dbReference type="AlphaFoldDB" id="G4TYS3"/>
<keyword evidence="2" id="KW-1185">Reference proteome</keyword>
<name>G4TYS3_SERID</name>
<evidence type="ECO:0000313" key="1">
    <source>
        <dbReference type="EMBL" id="CCA76466.1"/>
    </source>
</evidence>
<dbReference type="HOGENOM" id="CLU_2224236_0_0_1"/>
<reference evidence="1 2" key="1">
    <citation type="journal article" date="2011" name="PLoS Pathog.">
        <title>Endophytic Life Strategies Decoded by Genome and Transcriptome Analyses of the Mutualistic Root Symbiont Piriformospora indica.</title>
        <authorList>
            <person name="Zuccaro A."/>
            <person name="Lahrmann U."/>
            <person name="Guldener U."/>
            <person name="Langen G."/>
            <person name="Pfiffi S."/>
            <person name="Biedenkopf D."/>
            <person name="Wong P."/>
            <person name="Samans B."/>
            <person name="Grimm C."/>
            <person name="Basiewicz M."/>
            <person name="Murat C."/>
            <person name="Martin F."/>
            <person name="Kogel K.H."/>
        </authorList>
    </citation>
    <scope>NUCLEOTIDE SEQUENCE [LARGE SCALE GENOMIC DNA]</scope>
    <source>
        <strain evidence="1 2">DSM 11827</strain>
    </source>
</reference>
<dbReference type="Gene3D" id="3.40.50.720">
    <property type="entry name" value="NAD(P)-binding Rossmann-like Domain"/>
    <property type="match status" value="1"/>
</dbReference>
<dbReference type="OrthoDB" id="191139at2759"/>
<dbReference type="EMBL" id="CAFZ01000768">
    <property type="protein sequence ID" value="CCA76466.1"/>
    <property type="molecule type" value="Genomic_DNA"/>
</dbReference>
<comment type="caution">
    <text evidence="1">The sequence shown here is derived from an EMBL/GenBank/DDBJ whole genome shotgun (WGS) entry which is preliminary data.</text>
</comment>
<dbReference type="InParanoid" id="G4TYS3"/>
<evidence type="ECO:0000313" key="2">
    <source>
        <dbReference type="Proteomes" id="UP000007148"/>
    </source>
</evidence>
<sequence length="106" mass="11879">MTELGINIFTASANPGRIESNLQRHAPAMGQILSKPMLYPTKMGALTPLYVATSPEALKHNGKYFAPWARRKEPRIDHENNIEVENKLIGWLEEQISSFESNNGIS</sequence>
<gene>
    <name evidence="1" type="ORF">PIIN_10459</name>
</gene>
<organism evidence="1 2">
    <name type="scientific">Serendipita indica (strain DSM 11827)</name>
    <name type="common">Root endophyte fungus</name>
    <name type="synonym">Piriformospora indica</name>
    <dbReference type="NCBI Taxonomy" id="1109443"/>
    <lineage>
        <taxon>Eukaryota</taxon>
        <taxon>Fungi</taxon>
        <taxon>Dikarya</taxon>
        <taxon>Basidiomycota</taxon>
        <taxon>Agaricomycotina</taxon>
        <taxon>Agaricomycetes</taxon>
        <taxon>Sebacinales</taxon>
        <taxon>Serendipitaceae</taxon>
        <taxon>Serendipita</taxon>
    </lineage>
</organism>
<dbReference type="STRING" id="1109443.G4TYS3"/>
<dbReference type="Proteomes" id="UP000007148">
    <property type="component" value="Unassembled WGS sequence"/>
</dbReference>
<protein>
    <submittedName>
        <fullName evidence="1">Uncharacterized protein</fullName>
    </submittedName>
</protein>
<accession>G4TYS3</accession>